<reference evidence="2" key="1">
    <citation type="submission" date="2020-12" db="EMBL/GenBank/DDBJ databases">
        <title>Snuella sp. nov., isolated from sediment in Incheon.</title>
        <authorList>
            <person name="Kim W."/>
        </authorList>
    </citation>
    <scope>NUCLEOTIDE SEQUENCE</scope>
    <source>
        <strain evidence="2">CAU 1569</strain>
    </source>
</reference>
<dbReference type="RefSeq" id="WP_199116435.1">
    <property type="nucleotide sequence ID" value="NZ_JAELVQ010000025.1"/>
</dbReference>
<name>A0A8J7J3X7_9FLAO</name>
<sequence length="67" mass="7555">MNLITRVLLVFLLLAFIACRDAKKEEEETKAALSKIENIESQVNDISEEVDTQANEMESALKELDSI</sequence>
<protein>
    <submittedName>
        <fullName evidence="2">Uncharacterized protein</fullName>
    </submittedName>
</protein>
<dbReference type="Proteomes" id="UP000610931">
    <property type="component" value="Unassembled WGS sequence"/>
</dbReference>
<dbReference type="EMBL" id="JAELVQ010000025">
    <property type="protein sequence ID" value="MBJ6369382.1"/>
    <property type="molecule type" value="Genomic_DNA"/>
</dbReference>
<comment type="caution">
    <text evidence="2">The sequence shown here is derived from an EMBL/GenBank/DDBJ whole genome shotgun (WGS) entry which is preliminary data.</text>
</comment>
<evidence type="ECO:0000313" key="2">
    <source>
        <dbReference type="EMBL" id="MBJ6369382.1"/>
    </source>
</evidence>
<keyword evidence="3" id="KW-1185">Reference proteome</keyword>
<dbReference type="AlphaFoldDB" id="A0A8J7J3X7"/>
<accession>A0A8J7J3X7</accession>
<gene>
    <name evidence="2" type="ORF">JF259_14910</name>
</gene>
<evidence type="ECO:0000313" key="3">
    <source>
        <dbReference type="Proteomes" id="UP000610931"/>
    </source>
</evidence>
<keyword evidence="1" id="KW-0175">Coiled coil</keyword>
<evidence type="ECO:0000256" key="1">
    <source>
        <dbReference type="SAM" id="Coils"/>
    </source>
</evidence>
<dbReference type="PROSITE" id="PS51257">
    <property type="entry name" value="PROKAR_LIPOPROTEIN"/>
    <property type="match status" value="1"/>
</dbReference>
<feature type="coiled-coil region" evidence="1">
    <location>
        <begin position="19"/>
        <end position="63"/>
    </location>
</feature>
<organism evidence="2 3">
    <name type="scientific">Snuella sedimenti</name>
    <dbReference type="NCBI Taxonomy" id="2798802"/>
    <lineage>
        <taxon>Bacteria</taxon>
        <taxon>Pseudomonadati</taxon>
        <taxon>Bacteroidota</taxon>
        <taxon>Flavobacteriia</taxon>
        <taxon>Flavobacteriales</taxon>
        <taxon>Flavobacteriaceae</taxon>
        <taxon>Snuella</taxon>
    </lineage>
</organism>
<proteinExistence type="predicted"/>